<dbReference type="Proteomes" id="UP001271640">
    <property type="component" value="Unassembled WGS sequence"/>
</dbReference>
<dbReference type="EMBL" id="VCDP01000068">
    <property type="protein sequence ID" value="MDX8000659.1"/>
    <property type="molecule type" value="Genomic_DNA"/>
</dbReference>
<reference evidence="2" key="1">
    <citation type="journal article" date="2024" name="Toxins">
        <title>Genome Sequence Analysis of Native Xenorhabdus Strains Isolated from Entomopathogenic Nematodes in Argentina.</title>
        <authorList>
            <person name="Palma L."/>
            <person name="Frizzo L."/>
            <person name="Kaiser S."/>
            <person name="Berry C."/>
            <person name="Caballero P."/>
            <person name="Bode H.B."/>
            <person name="Del Valle E.E."/>
        </authorList>
    </citation>
    <scope>NUCLEOTIDE SEQUENCE [LARGE SCALE GENOMIC DNA]</scope>
    <source>
        <strain evidence="2">Reich</strain>
    </source>
</reference>
<evidence type="ECO:0000313" key="1">
    <source>
        <dbReference type="EMBL" id="MDX8000659.1"/>
    </source>
</evidence>
<proteinExistence type="predicted"/>
<sequence>MEQLFKEMLGVYENQLNGLKAMQPPIKMLAQYDSEAQQWLDKLRARYDNEEEICLNECSSLIKQDAIDIWHKATWHGKFDKYIYLSLCYYRIAMFKQFHHRLSEACRHLLDAHHYCGIWIGARYRLDWITHSEKKQMERTEKARKAGLKRGEKLFGPVKAEAVRLLKAKMPKNRWIDATEAFVSIDDELWSFIKAQTIEGEEPTLIYDELERTVLRWIAEDENVKAAFRDGLIS</sequence>
<keyword evidence="2" id="KW-1185">Reference proteome</keyword>
<gene>
    <name evidence="1" type="ORF">FE394_16030</name>
</gene>
<dbReference type="RefSeq" id="WP_319927372.1">
    <property type="nucleotide sequence ID" value="NZ_VCDP01000068.1"/>
</dbReference>
<comment type="caution">
    <text evidence="1">The sequence shown here is derived from an EMBL/GenBank/DDBJ whole genome shotgun (WGS) entry which is preliminary data.</text>
</comment>
<name>A0ABU4SPR5_9GAMM</name>
<organism evidence="1 2">
    <name type="scientific">Xenorhabdus littoralis</name>
    <dbReference type="NCBI Taxonomy" id="2582835"/>
    <lineage>
        <taxon>Bacteria</taxon>
        <taxon>Pseudomonadati</taxon>
        <taxon>Pseudomonadota</taxon>
        <taxon>Gammaproteobacteria</taxon>
        <taxon>Enterobacterales</taxon>
        <taxon>Morganellaceae</taxon>
        <taxon>Xenorhabdus</taxon>
    </lineage>
</organism>
<evidence type="ECO:0000313" key="2">
    <source>
        <dbReference type="Proteomes" id="UP001271640"/>
    </source>
</evidence>
<accession>A0ABU4SPR5</accession>
<protein>
    <submittedName>
        <fullName evidence="1">Uncharacterized protein</fullName>
    </submittedName>
</protein>